<dbReference type="Proteomes" id="UP001055811">
    <property type="component" value="Linkage Group LG01"/>
</dbReference>
<reference evidence="2" key="1">
    <citation type="journal article" date="2022" name="Mol. Ecol. Resour.">
        <title>The genomes of chicory, endive, great burdock and yacon provide insights into Asteraceae palaeo-polyploidization history and plant inulin production.</title>
        <authorList>
            <person name="Fan W."/>
            <person name="Wang S."/>
            <person name="Wang H."/>
            <person name="Wang A."/>
            <person name="Jiang F."/>
            <person name="Liu H."/>
            <person name="Zhao H."/>
            <person name="Xu D."/>
            <person name="Zhang Y."/>
        </authorList>
    </citation>
    <scope>NUCLEOTIDE SEQUENCE [LARGE SCALE GENOMIC DNA]</scope>
    <source>
        <strain evidence="2">cv. Punajuju</strain>
    </source>
</reference>
<keyword evidence="2" id="KW-1185">Reference proteome</keyword>
<organism evidence="1 2">
    <name type="scientific">Cichorium intybus</name>
    <name type="common">Chicory</name>
    <dbReference type="NCBI Taxonomy" id="13427"/>
    <lineage>
        <taxon>Eukaryota</taxon>
        <taxon>Viridiplantae</taxon>
        <taxon>Streptophyta</taxon>
        <taxon>Embryophyta</taxon>
        <taxon>Tracheophyta</taxon>
        <taxon>Spermatophyta</taxon>
        <taxon>Magnoliopsida</taxon>
        <taxon>eudicotyledons</taxon>
        <taxon>Gunneridae</taxon>
        <taxon>Pentapetalae</taxon>
        <taxon>asterids</taxon>
        <taxon>campanulids</taxon>
        <taxon>Asterales</taxon>
        <taxon>Asteraceae</taxon>
        <taxon>Cichorioideae</taxon>
        <taxon>Cichorieae</taxon>
        <taxon>Cichoriinae</taxon>
        <taxon>Cichorium</taxon>
    </lineage>
</organism>
<proteinExistence type="predicted"/>
<name>A0ACB9H001_CICIN</name>
<sequence length="82" mass="9110">MASGARMLNNGSNRHEKQHVKPSPSARTDGSGDVDSEPLLPVKRMNDSDADGWRSDEDGTRPSEKEERTPESPFEELSQHPH</sequence>
<dbReference type="EMBL" id="CM042009">
    <property type="protein sequence ID" value="KAI3788292.1"/>
    <property type="molecule type" value="Genomic_DNA"/>
</dbReference>
<evidence type="ECO:0000313" key="2">
    <source>
        <dbReference type="Proteomes" id="UP001055811"/>
    </source>
</evidence>
<comment type="caution">
    <text evidence="1">The sequence shown here is derived from an EMBL/GenBank/DDBJ whole genome shotgun (WGS) entry which is preliminary data.</text>
</comment>
<reference evidence="1 2" key="2">
    <citation type="journal article" date="2022" name="Mol. Ecol. Resour.">
        <title>The genomes of chicory, endive, great burdock and yacon provide insights into Asteraceae paleo-polyploidization history and plant inulin production.</title>
        <authorList>
            <person name="Fan W."/>
            <person name="Wang S."/>
            <person name="Wang H."/>
            <person name="Wang A."/>
            <person name="Jiang F."/>
            <person name="Liu H."/>
            <person name="Zhao H."/>
            <person name="Xu D."/>
            <person name="Zhang Y."/>
        </authorList>
    </citation>
    <scope>NUCLEOTIDE SEQUENCE [LARGE SCALE GENOMIC DNA]</scope>
    <source>
        <strain evidence="2">cv. Punajuju</strain>
        <tissue evidence="1">Leaves</tissue>
    </source>
</reference>
<gene>
    <name evidence="1" type="ORF">L2E82_01052</name>
</gene>
<protein>
    <submittedName>
        <fullName evidence="1">Uncharacterized protein</fullName>
    </submittedName>
</protein>
<evidence type="ECO:0000313" key="1">
    <source>
        <dbReference type="EMBL" id="KAI3788292.1"/>
    </source>
</evidence>
<accession>A0ACB9H001</accession>